<dbReference type="AlphaFoldDB" id="A0A094ILZ3"/>
<keyword evidence="1" id="KW-0472">Membrane</keyword>
<sequence>MRIALFVGVLLGFLIAAWSDNYAAWTFAWLACASSLGFGLIRKHLDTALLITSLLLIMCGFGAFYIGIVTMTDISIMGRSVNMFAPIVLIFFATLLLCMGMVEQGSRSAVEAVEGVEAVVTVEAVEAVEAVVNAVDNDAVVSAVRVVSTASTVAAASTVPAETSANPAPVSRSWA</sequence>
<accession>A0A094ILZ3</accession>
<gene>
    <name evidence="2" type="ORF">IDAT_10140</name>
</gene>
<organism evidence="2 3">
    <name type="scientific">Pseudidiomarina atlantica</name>
    <dbReference type="NCBI Taxonomy" id="1517416"/>
    <lineage>
        <taxon>Bacteria</taxon>
        <taxon>Pseudomonadati</taxon>
        <taxon>Pseudomonadota</taxon>
        <taxon>Gammaproteobacteria</taxon>
        <taxon>Alteromonadales</taxon>
        <taxon>Idiomarinaceae</taxon>
        <taxon>Pseudidiomarina</taxon>
    </lineage>
</organism>
<reference evidence="2 3" key="1">
    <citation type="submission" date="2014-06" db="EMBL/GenBank/DDBJ databases">
        <title>Draft genome sequence of Idiomarina sp. MCCC 1A10513.</title>
        <authorList>
            <person name="Du J."/>
            <person name="Lai Q."/>
            <person name="Shao Z."/>
        </authorList>
    </citation>
    <scope>NUCLEOTIDE SEQUENCE [LARGE SCALE GENOMIC DNA]</scope>
    <source>
        <strain evidence="2 3">MCCC 1A10513</strain>
    </source>
</reference>
<proteinExistence type="predicted"/>
<feature type="transmembrane region" description="Helical" evidence="1">
    <location>
        <begin position="81"/>
        <end position="102"/>
    </location>
</feature>
<keyword evidence="1" id="KW-1133">Transmembrane helix</keyword>
<protein>
    <submittedName>
        <fullName evidence="2">Uncharacterized protein</fullName>
    </submittedName>
</protein>
<feature type="transmembrane region" description="Helical" evidence="1">
    <location>
        <begin position="49"/>
        <end position="69"/>
    </location>
</feature>
<dbReference type="STRING" id="1517416.IDAT_10140"/>
<comment type="caution">
    <text evidence="2">The sequence shown here is derived from an EMBL/GenBank/DDBJ whole genome shotgun (WGS) entry which is preliminary data.</text>
</comment>
<evidence type="ECO:0000313" key="3">
    <source>
        <dbReference type="Proteomes" id="UP000053718"/>
    </source>
</evidence>
<dbReference type="EMBL" id="JPIN01000011">
    <property type="protein sequence ID" value="KFZ28192.1"/>
    <property type="molecule type" value="Genomic_DNA"/>
</dbReference>
<keyword evidence="1" id="KW-0812">Transmembrane</keyword>
<dbReference type="PROSITE" id="PS51257">
    <property type="entry name" value="PROKAR_LIPOPROTEIN"/>
    <property type="match status" value="1"/>
</dbReference>
<evidence type="ECO:0000313" key="2">
    <source>
        <dbReference type="EMBL" id="KFZ28192.1"/>
    </source>
</evidence>
<name>A0A094ILZ3_9GAMM</name>
<dbReference type="RefSeq" id="WP_034733327.1">
    <property type="nucleotide sequence ID" value="NZ_JPIN01000011.1"/>
</dbReference>
<dbReference type="Proteomes" id="UP000053718">
    <property type="component" value="Unassembled WGS sequence"/>
</dbReference>
<evidence type="ECO:0000256" key="1">
    <source>
        <dbReference type="SAM" id="Phobius"/>
    </source>
</evidence>
<keyword evidence="3" id="KW-1185">Reference proteome</keyword>